<dbReference type="InterPro" id="IPR026082">
    <property type="entry name" value="ABCA"/>
</dbReference>
<protein>
    <recommendedName>
        <fullName evidence="3">ABCA1-4-like C-terminal R2 regulatory domain-containing protein</fullName>
    </recommendedName>
</protein>
<name>A0A9W7FKH6_9STRA</name>
<dbReference type="GO" id="GO:0016020">
    <property type="term" value="C:membrane"/>
    <property type="evidence" value="ECO:0007669"/>
    <property type="project" value="InterPro"/>
</dbReference>
<proteinExistence type="predicted"/>
<keyword evidence="5" id="KW-1185">Reference proteome</keyword>
<evidence type="ECO:0000256" key="1">
    <source>
        <dbReference type="ARBA" id="ARBA00022448"/>
    </source>
</evidence>
<keyword evidence="2" id="KW-0677">Repeat</keyword>
<evidence type="ECO:0000259" key="3">
    <source>
        <dbReference type="Pfam" id="PF23321"/>
    </source>
</evidence>
<dbReference type="GO" id="GO:0005319">
    <property type="term" value="F:lipid transporter activity"/>
    <property type="evidence" value="ECO:0007669"/>
    <property type="project" value="TreeGrafter"/>
</dbReference>
<feature type="domain" description="ABCA1-4-like C-terminal R2 regulatory" evidence="3">
    <location>
        <begin position="5"/>
        <end position="63"/>
    </location>
</feature>
<dbReference type="PANTHER" id="PTHR19229">
    <property type="entry name" value="ATP-BINDING CASSETTE TRANSPORTER SUBFAMILY A ABCA"/>
    <property type="match status" value="1"/>
</dbReference>
<dbReference type="InterPro" id="IPR056264">
    <property type="entry name" value="R2_ABCA1-4-like"/>
</dbReference>
<dbReference type="GO" id="GO:0140359">
    <property type="term" value="F:ABC-type transporter activity"/>
    <property type="evidence" value="ECO:0007669"/>
    <property type="project" value="InterPro"/>
</dbReference>
<gene>
    <name evidence="4" type="ORF">TrVE_jg8802</name>
</gene>
<evidence type="ECO:0000313" key="4">
    <source>
        <dbReference type="EMBL" id="GMI13694.1"/>
    </source>
</evidence>
<feature type="non-terminal residue" evidence="4">
    <location>
        <position position="1"/>
    </location>
</feature>
<dbReference type="AlphaFoldDB" id="A0A9W7FKH6"/>
<organism evidence="4 5">
    <name type="scientific">Triparma verrucosa</name>
    <dbReference type="NCBI Taxonomy" id="1606542"/>
    <lineage>
        <taxon>Eukaryota</taxon>
        <taxon>Sar</taxon>
        <taxon>Stramenopiles</taxon>
        <taxon>Ochrophyta</taxon>
        <taxon>Bolidophyceae</taxon>
        <taxon>Parmales</taxon>
        <taxon>Triparmaceae</taxon>
        <taxon>Triparma</taxon>
    </lineage>
</organism>
<dbReference type="Pfam" id="PF23321">
    <property type="entry name" value="R1_ABCA1"/>
    <property type="match status" value="1"/>
</dbReference>
<evidence type="ECO:0000256" key="2">
    <source>
        <dbReference type="ARBA" id="ARBA00022737"/>
    </source>
</evidence>
<dbReference type="Proteomes" id="UP001165160">
    <property type="component" value="Unassembled WGS sequence"/>
</dbReference>
<evidence type="ECO:0000313" key="5">
    <source>
        <dbReference type="Proteomes" id="UP001165160"/>
    </source>
</evidence>
<sequence>LHDRVECLKDIIKDNVKGCQDDGSFDGRVRYELPQDEIKLSEFFNLLEARREELKIKDYTVSQTTLEQVFIHFAQHQH</sequence>
<comment type="caution">
    <text evidence="4">The sequence shown here is derived from an EMBL/GenBank/DDBJ whole genome shotgun (WGS) entry which is preliminary data.</text>
</comment>
<reference evidence="5" key="1">
    <citation type="journal article" date="2023" name="Commun. Biol.">
        <title>Genome analysis of Parmales, the sister group of diatoms, reveals the evolutionary specialization of diatoms from phago-mixotrophs to photoautotrophs.</title>
        <authorList>
            <person name="Ban H."/>
            <person name="Sato S."/>
            <person name="Yoshikawa S."/>
            <person name="Yamada K."/>
            <person name="Nakamura Y."/>
            <person name="Ichinomiya M."/>
            <person name="Sato N."/>
            <person name="Blanc-Mathieu R."/>
            <person name="Endo H."/>
            <person name="Kuwata A."/>
            <person name="Ogata H."/>
        </authorList>
    </citation>
    <scope>NUCLEOTIDE SEQUENCE [LARGE SCALE GENOMIC DNA]</scope>
    <source>
        <strain evidence="5">NIES 3699</strain>
    </source>
</reference>
<keyword evidence="1" id="KW-0813">Transport</keyword>
<dbReference type="PANTHER" id="PTHR19229:SF36">
    <property type="entry name" value="ATP-BINDING CASSETTE SUB-FAMILY A MEMBER 2"/>
    <property type="match status" value="1"/>
</dbReference>
<accession>A0A9W7FKH6</accession>
<dbReference type="EMBL" id="BRXX01000475">
    <property type="protein sequence ID" value="GMI13694.1"/>
    <property type="molecule type" value="Genomic_DNA"/>
</dbReference>